<evidence type="ECO:0000313" key="1">
    <source>
        <dbReference type="EMBL" id="TFY58541.1"/>
    </source>
</evidence>
<proteinExistence type="predicted"/>
<name>A0A4Y9YAR8_9AGAM</name>
<organism evidence="1 2">
    <name type="scientific">Dentipellis fragilis</name>
    <dbReference type="NCBI Taxonomy" id="205917"/>
    <lineage>
        <taxon>Eukaryota</taxon>
        <taxon>Fungi</taxon>
        <taxon>Dikarya</taxon>
        <taxon>Basidiomycota</taxon>
        <taxon>Agaricomycotina</taxon>
        <taxon>Agaricomycetes</taxon>
        <taxon>Russulales</taxon>
        <taxon>Hericiaceae</taxon>
        <taxon>Dentipellis</taxon>
    </lineage>
</organism>
<dbReference type="Gene3D" id="3.40.50.720">
    <property type="entry name" value="NAD(P)-binding Rossmann-like Domain"/>
    <property type="match status" value="1"/>
</dbReference>
<dbReference type="Proteomes" id="UP000298327">
    <property type="component" value="Unassembled WGS sequence"/>
</dbReference>
<sequence length="101" mass="10881">MNVYAIGASRHIGYYAAVQLLKKGATVTFLLRNLSVFDDDAEIQRYIKDGKARLLKGDALNREEVAAGWAAAAQAGPIDVFLFTIGTPAQPLHASDPDAHI</sequence>
<evidence type="ECO:0008006" key="3">
    <source>
        <dbReference type="Google" id="ProtNLM"/>
    </source>
</evidence>
<dbReference type="EMBL" id="SEOQ01000675">
    <property type="protein sequence ID" value="TFY58541.1"/>
    <property type="molecule type" value="Genomic_DNA"/>
</dbReference>
<dbReference type="OrthoDB" id="63935at2759"/>
<evidence type="ECO:0000313" key="2">
    <source>
        <dbReference type="Proteomes" id="UP000298327"/>
    </source>
</evidence>
<dbReference type="InterPro" id="IPR036291">
    <property type="entry name" value="NAD(P)-bd_dom_sf"/>
</dbReference>
<protein>
    <recommendedName>
        <fullName evidence="3">NAD(P)-binding domain-containing protein</fullName>
    </recommendedName>
</protein>
<gene>
    <name evidence="1" type="ORF">EVG20_g8113</name>
</gene>
<accession>A0A4Y9YAR8</accession>
<dbReference type="AlphaFoldDB" id="A0A4Y9YAR8"/>
<comment type="caution">
    <text evidence="1">The sequence shown here is derived from an EMBL/GenBank/DDBJ whole genome shotgun (WGS) entry which is preliminary data.</text>
</comment>
<reference evidence="1 2" key="1">
    <citation type="submission" date="2019-02" db="EMBL/GenBank/DDBJ databases">
        <title>Genome sequencing of the rare red list fungi Dentipellis fragilis.</title>
        <authorList>
            <person name="Buettner E."/>
            <person name="Kellner H."/>
        </authorList>
    </citation>
    <scope>NUCLEOTIDE SEQUENCE [LARGE SCALE GENOMIC DNA]</scope>
    <source>
        <strain evidence="1 2">DSM 105465</strain>
    </source>
</reference>
<dbReference type="SUPFAM" id="SSF51735">
    <property type="entry name" value="NAD(P)-binding Rossmann-fold domains"/>
    <property type="match status" value="1"/>
</dbReference>
<keyword evidence="2" id="KW-1185">Reference proteome</keyword>